<feature type="chain" id="PRO_5002365339" description="Phylloplanin" evidence="1">
    <location>
        <begin position="22"/>
        <end position="182"/>
    </location>
</feature>
<proteinExistence type="predicted"/>
<evidence type="ECO:0000313" key="3">
    <source>
        <dbReference type="Proteomes" id="UP000026962"/>
    </source>
</evidence>
<dbReference type="InterPro" id="IPR040404">
    <property type="entry name" value="Phylloplanin-like"/>
</dbReference>
<dbReference type="PANTHER" id="PTHR34458:SF5">
    <property type="entry name" value="POLLEN OLE E 1 ALLERGEN AND EXTENSIN FAMILY PROTEIN"/>
    <property type="match status" value="1"/>
</dbReference>
<evidence type="ECO:0008006" key="4">
    <source>
        <dbReference type="Google" id="ProtNLM"/>
    </source>
</evidence>
<keyword evidence="3" id="KW-1185">Reference proteome</keyword>
<protein>
    <recommendedName>
        <fullName evidence="4">Phylloplanin</fullName>
    </recommendedName>
</protein>
<dbReference type="Proteomes" id="UP000026962">
    <property type="component" value="Chromosome 3"/>
</dbReference>
<reference evidence="2" key="1">
    <citation type="submission" date="2015-04" db="UniProtKB">
        <authorList>
            <consortium name="EnsemblPlants"/>
        </authorList>
    </citation>
    <scope>IDENTIFICATION</scope>
</reference>
<accession>A0A0E0KDJ7</accession>
<name>A0A0E0KDJ7_ORYPU</name>
<dbReference type="eggNOG" id="ENOG502S17U">
    <property type="taxonomic scope" value="Eukaryota"/>
</dbReference>
<dbReference type="OMA" id="GTYTINM"/>
<reference evidence="2" key="2">
    <citation type="submission" date="2018-05" db="EMBL/GenBank/DDBJ databases">
        <title>OpunRS2 (Oryza punctata Reference Sequence Version 2).</title>
        <authorList>
            <person name="Zhang J."/>
            <person name="Kudrna D."/>
            <person name="Lee S."/>
            <person name="Talag J."/>
            <person name="Welchert J."/>
            <person name="Wing R.A."/>
        </authorList>
    </citation>
    <scope>NUCLEOTIDE SEQUENCE [LARGE SCALE GENOMIC DNA]</scope>
</reference>
<dbReference type="Gramene" id="OPUNC03G16290.1">
    <property type="protein sequence ID" value="OPUNC03G16290.1"/>
    <property type="gene ID" value="OPUNC03G16290"/>
</dbReference>
<dbReference type="EnsemblPlants" id="OPUNC03G16290.1">
    <property type="protein sequence ID" value="OPUNC03G16290.1"/>
    <property type="gene ID" value="OPUNC03G16290"/>
</dbReference>
<organism evidence="2">
    <name type="scientific">Oryza punctata</name>
    <name type="common">Red rice</name>
    <dbReference type="NCBI Taxonomy" id="4537"/>
    <lineage>
        <taxon>Eukaryota</taxon>
        <taxon>Viridiplantae</taxon>
        <taxon>Streptophyta</taxon>
        <taxon>Embryophyta</taxon>
        <taxon>Tracheophyta</taxon>
        <taxon>Spermatophyta</taxon>
        <taxon>Magnoliopsida</taxon>
        <taxon>Liliopsida</taxon>
        <taxon>Poales</taxon>
        <taxon>Poaceae</taxon>
        <taxon>BOP clade</taxon>
        <taxon>Oryzoideae</taxon>
        <taxon>Oryzeae</taxon>
        <taxon>Oryzinae</taxon>
        <taxon>Oryza</taxon>
    </lineage>
</organism>
<dbReference type="PANTHER" id="PTHR34458">
    <property type="entry name" value="POLLEN OLE E 1 ALLERGEN AND EXTENSIN FAMILY PROTEIN-RELATED"/>
    <property type="match status" value="1"/>
</dbReference>
<dbReference type="AlphaFoldDB" id="A0A0E0KDJ7"/>
<keyword evidence="1" id="KW-0732">Signal</keyword>
<evidence type="ECO:0000313" key="2">
    <source>
        <dbReference type="EnsemblPlants" id="OPUNC03G16290.1"/>
    </source>
</evidence>
<dbReference type="HOGENOM" id="CLU_120175_0_0_1"/>
<evidence type="ECO:0000256" key="1">
    <source>
        <dbReference type="SAM" id="SignalP"/>
    </source>
</evidence>
<sequence length="182" mass="16952">MAKSSSIRSLLLAAALLVAAAAGVAPHGAEAGASSSSGGAVMGLVTGVVPCSAGSSINAAFVPGFPNAAVQLECGGRAVAGATADGSGAFAINMGKLTAATLMPLLNDKCRVVVTTPLAACDASLAGVTGTLAAPVQLLGDSGGALGGLGGLIGGIAGVIGQIVSGVLGNIISIVPSAFSLV</sequence>
<feature type="signal peptide" evidence="1">
    <location>
        <begin position="1"/>
        <end position="21"/>
    </location>
</feature>
<dbReference type="InterPro" id="IPR006311">
    <property type="entry name" value="TAT_signal"/>
</dbReference>
<dbReference type="PROSITE" id="PS51318">
    <property type="entry name" value="TAT"/>
    <property type="match status" value="1"/>
</dbReference>